<dbReference type="Proteomes" id="UP000799757">
    <property type="component" value="Unassembled WGS sequence"/>
</dbReference>
<feature type="compositionally biased region" description="Basic residues" evidence="7">
    <location>
        <begin position="63"/>
        <end position="75"/>
    </location>
</feature>
<dbReference type="GO" id="GO:0005730">
    <property type="term" value="C:nucleolus"/>
    <property type="evidence" value="ECO:0007669"/>
    <property type="project" value="TreeGrafter"/>
</dbReference>
<feature type="region of interest" description="Disordered" evidence="7">
    <location>
        <begin position="1"/>
        <end position="75"/>
    </location>
</feature>
<evidence type="ECO:0000313" key="9">
    <source>
        <dbReference type="Proteomes" id="UP000799757"/>
    </source>
</evidence>
<protein>
    <recommendedName>
        <fullName evidence="10">Alb1-domain-containing protein</fullName>
    </recommendedName>
</protein>
<dbReference type="OrthoDB" id="5304887at2759"/>
<dbReference type="InterPro" id="IPR053278">
    <property type="entry name" value="Pre-60S_factor_ECM1"/>
</dbReference>
<sequence length="189" mass="20954">MAKTGKIKKKPTTLHSRAARRAVSPSINLDKSLKPTTRDSPPPKTKATSTPSVLGARPAGISKKTKTKPLKRQQRVRHLKGLERAVDNMDKLEHKVQKSVKKEKKVVERKKGWDEVNVEKKKLGLAGKKNAFEALEDDDEPGGKEWVSDEEMPEVDDGVLLEVQGEVKMVVVPESVPLPVATVEEDELL</sequence>
<dbReference type="GO" id="GO:0000055">
    <property type="term" value="P:ribosomal large subunit export from nucleus"/>
    <property type="evidence" value="ECO:0007669"/>
    <property type="project" value="TreeGrafter"/>
</dbReference>
<accession>A0A6A6XCI0</accession>
<keyword evidence="9" id="KW-1185">Reference proteome</keyword>
<evidence type="ECO:0000256" key="1">
    <source>
        <dbReference type="ARBA" id="ARBA00004123"/>
    </source>
</evidence>
<keyword evidence="5" id="KW-0690">Ribosome biogenesis</keyword>
<comment type="subcellular location">
    <subcellularLocation>
        <location evidence="2">Cytoplasm</location>
    </subcellularLocation>
    <subcellularLocation>
        <location evidence="1">Nucleus</location>
    </subcellularLocation>
</comment>
<evidence type="ECO:0000256" key="2">
    <source>
        <dbReference type="ARBA" id="ARBA00004496"/>
    </source>
</evidence>
<dbReference type="EMBL" id="MU001896">
    <property type="protein sequence ID" value="KAF2794290.1"/>
    <property type="molecule type" value="Genomic_DNA"/>
</dbReference>
<dbReference type="GO" id="GO:0030687">
    <property type="term" value="C:preribosome, large subunit precursor"/>
    <property type="evidence" value="ECO:0007669"/>
    <property type="project" value="TreeGrafter"/>
</dbReference>
<feature type="compositionally biased region" description="Basic residues" evidence="7">
    <location>
        <begin position="1"/>
        <end position="20"/>
    </location>
</feature>
<proteinExistence type="predicted"/>
<evidence type="ECO:0008006" key="10">
    <source>
        <dbReference type="Google" id="ProtNLM"/>
    </source>
</evidence>
<keyword evidence="4" id="KW-0963">Cytoplasm</keyword>
<dbReference type="GO" id="GO:0005737">
    <property type="term" value="C:cytoplasm"/>
    <property type="evidence" value="ECO:0007669"/>
    <property type="project" value="UniProtKB-SubCell"/>
</dbReference>
<keyword evidence="3" id="KW-0813">Transport</keyword>
<dbReference type="PANTHER" id="PTHR28280:SF1">
    <property type="entry name" value="SHUTTLING PRE-60S FACTOR ECM1"/>
    <property type="match status" value="1"/>
</dbReference>
<dbReference type="AlphaFoldDB" id="A0A6A6XCI0"/>
<dbReference type="Pfam" id="PF09135">
    <property type="entry name" value="Alb1"/>
    <property type="match status" value="1"/>
</dbReference>
<name>A0A6A6XCI0_9PLEO</name>
<evidence type="ECO:0000256" key="6">
    <source>
        <dbReference type="ARBA" id="ARBA00023242"/>
    </source>
</evidence>
<evidence type="ECO:0000256" key="7">
    <source>
        <dbReference type="SAM" id="MobiDB-lite"/>
    </source>
</evidence>
<reference evidence="8" key="1">
    <citation type="journal article" date="2020" name="Stud. Mycol.">
        <title>101 Dothideomycetes genomes: a test case for predicting lifestyles and emergence of pathogens.</title>
        <authorList>
            <person name="Haridas S."/>
            <person name="Albert R."/>
            <person name="Binder M."/>
            <person name="Bloem J."/>
            <person name="Labutti K."/>
            <person name="Salamov A."/>
            <person name="Andreopoulos B."/>
            <person name="Baker S."/>
            <person name="Barry K."/>
            <person name="Bills G."/>
            <person name="Bluhm B."/>
            <person name="Cannon C."/>
            <person name="Castanera R."/>
            <person name="Culley D."/>
            <person name="Daum C."/>
            <person name="Ezra D."/>
            <person name="Gonzalez J."/>
            <person name="Henrissat B."/>
            <person name="Kuo A."/>
            <person name="Liang C."/>
            <person name="Lipzen A."/>
            <person name="Lutzoni F."/>
            <person name="Magnuson J."/>
            <person name="Mondo S."/>
            <person name="Nolan M."/>
            <person name="Ohm R."/>
            <person name="Pangilinan J."/>
            <person name="Park H.-J."/>
            <person name="Ramirez L."/>
            <person name="Alfaro M."/>
            <person name="Sun H."/>
            <person name="Tritt A."/>
            <person name="Yoshinaga Y."/>
            <person name="Zwiers L.-H."/>
            <person name="Turgeon B."/>
            <person name="Goodwin S."/>
            <person name="Spatafora J."/>
            <person name="Crous P."/>
            <person name="Grigoriev I."/>
        </authorList>
    </citation>
    <scope>NUCLEOTIDE SEQUENCE</scope>
    <source>
        <strain evidence="8">CBS 109.77</strain>
    </source>
</reference>
<organism evidence="8 9">
    <name type="scientific">Melanomma pulvis-pyrius CBS 109.77</name>
    <dbReference type="NCBI Taxonomy" id="1314802"/>
    <lineage>
        <taxon>Eukaryota</taxon>
        <taxon>Fungi</taxon>
        <taxon>Dikarya</taxon>
        <taxon>Ascomycota</taxon>
        <taxon>Pezizomycotina</taxon>
        <taxon>Dothideomycetes</taxon>
        <taxon>Pleosporomycetidae</taxon>
        <taxon>Pleosporales</taxon>
        <taxon>Melanommataceae</taxon>
        <taxon>Melanomma</taxon>
    </lineage>
</organism>
<gene>
    <name evidence="8" type="ORF">K505DRAFT_374744</name>
</gene>
<evidence type="ECO:0000313" key="8">
    <source>
        <dbReference type="EMBL" id="KAF2794290.1"/>
    </source>
</evidence>
<evidence type="ECO:0000256" key="3">
    <source>
        <dbReference type="ARBA" id="ARBA00022448"/>
    </source>
</evidence>
<evidence type="ECO:0000256" key="4">
    <source>
        <dbReference type="ARBA" id="ARBA00022490"/>
    </source>
</evidence>
<dbReference type="InterPro" id="IPR022784">
    <property type="entry name" value="Ribosome_bgen_Alb1"/>
</dbReference>
<evidence type="ECO:0000256" key="5">
    <source>
        <dbReference type="ARBA" id="ARBA00022517"/>
    </source>
</evidence>
<dbReference type="PANTHER" id="PTHR28280">
    <property type="entry name" value="SHUTTLING PRE-60S FACTOR ECM1"/>
    <property type="match status" value="1"/>
</dbReference>
<keyword evidence="6" id="KW-0539">Nucleus</keyword>